<dbReference type="GO" id="GO:0005759">
    <property type="term" value="C:mitochondrial matrix"/>
    <property type="evidence" value="ECO:0007669"/>
    <property type="project" value="TreeGrafter"/>
</dbReference>
<dbReference type="AlphaFoldDB" id="D8TMM7"/>
<dbReference type="eggNOG" id="KOG2614">
    <property type="taxonomic scope" value="Eukaryota"/>
</dbReference>
<dbReference type="GO" id="GO:0035770">
    <property type="term" value="C:ribonucleoprotein granule"/>
    <property type="evidence" value="ECO:0007669"/>
    <property type="project" value="TreeGrafter"/>
</dbReference>
<feature type="compositionally biased region" description="Low complexity" evidence="1">
    <location>
        <begin position="604"/>
        <end position="620"/>
    </location>
</feature>
<dbReference type="GO" id="GO:0009507">
    <property type="term" value="C:chloroplast"/>
    <property type="evidence" value="ECO:0007669"/>
    <property type="project" value="GOC"/>
</dbReference>
<feature type="region of interest" description="Disordered" evidence="1">
    <location>
        <begin position="585"/>
        <end position="620"/>
    </location>
</feature>
<proteinExistence type="predicted"/>
<organism evidence="3">
    <name type="scientific">Volvox carteri f. nagariensis</name>
    <dbReference type="NCBI Taxonomy" id="3068"/>
    <lineage>
        <taxon>Eukaryota</taxon>
        <taxon>Viridiplantae</taxon>
        <taxon>Chlorophyta</taxon>
        <taxon>core chlorophytes</taxon>
        <taxon>Chlorophyceae</taxon>
        <taxon>CS clade</taxon>
        <taxon>Chlamydomonadales</taxon>
        <taxon>Volvocaceae</taxon>
        <taxon>Volvox</taxon>
    </lineage>
</organism>
<dbReference type="Proteomes" id="UP000001058">
    <property type="component" value="Unassembled WGS sequence"/>
</dbReference>
<dbReference type="InterPro" id="IPR050870">
    <property type="entry name" value="FAST_kinase"/>
</dbReference>
<feature type="region of interest" description="Disordered" evidence="1">
    <location>
        <begin position="39"/>
        <end position="61"/>
    </location>
</feature>
<protein>
    <submittedName>
        <fullName evidence="2">Uncharacterized protein</fullName>
    </submittedName>
</protein>
<dbReference type="InParanoid" id="D8TMM7"/>
<dbReference type="GO" id="GO:0044528">
    <property type="term" value="P:regulation of mitochondrial mRNA stability"/>
    <property type="evidence" value="ECO:0007669"/>
    <property type="project" value="TreeGrafter"/>
</dbReference>
<name>D8TMM7_VOLCA</name>
<dbReference type="PANTHER" id="PTHR21228:SF40">
    <property type="entry name" value="LD45607P"/>
    <property type="match status" value="1"/>
</dbReference>
<dbReference type="KEGG" id="vcn:VOLCADRAFT_116508"/>
<evidence type="ECO:0000256" key="1">
    <source>
        <dbReference type="SAM" id="MobiDB-lite"/>
    </source>
</evidence>
<gene>
    <name evidence="2" type="ORF">VOLCADRAFT_116508</name>
</gene>
<dbReference type="OrthoDB" id="541465at2759"/>
<reference evidence="2 3" key="1">
    <citation type="journal article" date="2010" name="Science">
        <title>Genomic analysis of organismal complexity in the multicellular green alga Volvox carteri.</title>
        <authorList>
            <person name="Prochnik S.E."/>
            <person name="Umen J."/>
            <person name="Nedelcu A.M."/>
            <person name="Hallmann A."/>
            <person name="Miller S.M."/>
            <person name="Nishii I."/>
            <person name="Ferris P."/>
            <person name="Kuo A."/>
            <person name="Mitros T."/>
            <person name="Fritz-Laylin L.K."/>
            <person name="Hellsten U."/>
            <person name="Chapman J."/>
            <person name="Simakov O."/>
            <person name="Rensing S.A."/>
            <person name="Terry A."/>
            <person name="Pangilinan J."/>
            <person name="Kapitonov V."/>
            <person name="Jurka J."/>
            <person name="Salamov A."/>
            <person name="Shapiro H."/>
            <person name="Schmutz J."/>
            <person name="Grimwood J."/>
            <person name="Lindquist E."/>
            <person name="Lucas S."/>
            <person name="Grigoriev I.V."/>
            <person name="Schmitt R."/>
            <person name="Kirk D."/>
            <person name="Rokhsar D.S."/>
        </authorList>
    </citation>
    <scope>NUCLEOTIDE SEQUENCE [LARGE SCALE GENOMIC DNA]</scope>
    <source>
        <strain evidence="3">f. Nagariensis / Eve</strain>
    </source>
</reference>
<dbReference type="EMBL" id="GL378328">
    <property type="protein sequence ID" value="EFJ51284.1"/>
    <property type="molecule type" value="Genomic_DNA"/>
</dbReference>
<feature type="compositionally biased region" description="Low complexity" evidence="1">
    <location>
        <begin position="114"/>
        <end position="123"/>
    </location>
</feature>
<evidence type="ECO:0000313" key="2">
    <source>
        <dbReference type="EMBL" id="EFJ51284.1"/>
    </source>
</evidence>
<keyword evidence="3" id="KW-1185">Reference proteome</keyword>
<feature type="region of interest" description="Disordered" evidence="1">
    <location>
        <begin position="114"/>
        <end position="142"/>
    </location>
</feature>
<dbReference type="RefSeq" id="XP_002947751.1">
    <property type="nucleotide sequence ID" value="XM_002947705.1"/>
</dbReference>
<sequence>MADVESLSSEHAAKLERAASSGLATTSAGAVPAFAVQRRRFNGSSDTDGRQSGARANAFRSSREFQPREYTTYLSNASSFAELEQLFELGRRHDINAIHIATLWTRLAKLVSAPATSTSPAAPRGTRGSSDSTGPGTAAAVSRPDPAALAAFVGSLEAVTTAEQLMDMAPRGLANVVWAAAKLKTEAVVAEGSGPSSLSSSTSSSSSGGGGVEAGQATAAAAEGEASAKGQQQQQRLGGVGAAKEEEEEMGGVEAGASVSGFPPESGSRRPRTLRIRGGKKALAAAAAAAAAAAEAERRLSSTVVSEALLDAWAMAAGRKLSLFNMQDISNVVWALGRLGYQPRGLFMTQLSIAVLKELPRADRPQQISNVLLGLALLRFTPAIKDFWPPVWEAVQRLVLAEQKENPDVQGVTNTLWALSHLTTECPNSMPPVPSQLVSKAVFRAVQYGDRLSGQQCQDVFLSLPRLGFKPSEYQASKLLALALRVLPGCDGQALSTILVSLVQLQVQPWHTWKTAALAAFKRLLPTCSPEALARFVFAWAHMRLPPPAWMPQIWEKLHREVHALTSVDIAFVVLGANQLFERLPRRAKDAPPPPPGENDDGEPSTSSSASSSPSSSSVSAAAATPAITAAPAATAAAASRRRRSLKKATAAAGGAFSKGMKGRLPSRQLLLALRERWEAAGPEAQLRVVFAYRALVQEFFDALGTSGRLEEEEEEEESARGYCKYMLTGAGPCSVDDFKALMEKFLGELCDSIASGATVEIP</sequence>
<dbReference type="GeneID" id="9624906"/>
<feature type="region of interest" description="Disordered" evidence="1">
    <location>
        <begin position="191"/>
        <end position="272"/>
    </location>
</feature>
<dbReference type="GO" id="GO:0003723">
    <property type="term" value="F:RNA binding"/>
    <property type="evidence" value="ECO:0007669"/>
    <property type="project" value="TreeGrafter"/>
</dbReference>
<evidence type="ECO:0000313" key="3">
    <source>
        <dbReference type="Proteomes" id="UP000001058"/>
    </source>
</evidence>
<feature type="compositionally biased region" description="Low complexity" evidence="1">
    <location>
        <begin position="214"/>
        <end position="237"/>
    </location>
</feature>
<dbReference type="PANTHER" id="PTHR21228">
    <property type="entry name" value="FAST LEU-RICH DOMAIN-CONTAINING"/>
    <property type="match status" value="1"/>
</dbReference>
<feature type="compositionally biased region" description="Low complexity" evidence="1">
    <location>
        <begin position="191"/>
        <end position="206"/>
    </location>
</feature>
<dbReference type="GO" id="GO:0000963">
    <property type="term" value="P:mitochondrial RNA processing"/>
    <property type="evidence" value="ECO:0007669"/>
    <property type="project" value="TreeGrafter"/>
</dbReference>
<dbReference type="GO" id="GO:1901259">
    <property type="term" value="P:chloroplast rRNA processing"/>
    <property type="evidence" value="ECO:0007669"/>
    <property type="project" value="TreeGrafter"/>
</dbReference>
<accession>D8TMM7</accession>